<evidence type="ECO:0008006" key="8">
    <source>
        <dbReference type="Google" id="ProtNLM"/>
    </source>
</evidence>
<dbReference type="Gene3D" id="2.60.40.10">
    <property type="entry name" value="Immunoglobulins"/>
    <property type="match status" value="2"/>
</dbReference>
<proteinExistence type="predicted"/>
<dbReference type="GO" id="GO:0016020">
    <property type="term" value="C:membrane"/>
    <property type="evidence" value="ECO:0007669"/>
    <property type="project" value="UniProtKB-SubCell"/>
</dbReference>
<organism evidence="6 7">
    <name type="scientific">Umbra pygmaea</name>
    <name type="common">Eastern mudminnow</name>
    <dbReference type="NCBI Taxonomy" id="75934"/>
    <lineage>
        <taxon>Eukaryota</taxon>
        <taxon>Metazoa</taxon>
        <taxon>Chordata</taxon>
        <taxon>Craniata</taxon>
        <taxon>Vertebrata</taxon>
        <taxon>Euteleostomi</taxon>
        <taxon>Actinopterygii</taxon>
        <taxon>Neopterygii</taxon>
        <taxon>Teleostei</taxon>
        <taxon>Protacanthopterygii</taxon>
        <taxon>Esociformes</taxon>
        <taxon>Umbridae</taxon>
        <taxon>Umbra</taxon>
    </lineage>
</organism>
<evidence type="ECO:0000256" key="4">
    <source>
        <dbReference type="ARBA" id="ARBA00023180"/>
    </source>
</evidence>
<dbReference type="InterPro" id="IPR015631">
    <property type="entry name" value="CD2/SLAM_rcpt"/>
</dbReference>
<comment type="caution">
    <text evidence="6">The sequence shown here is derived from an EMBL/GenBank/DDBJ whole genome shotgun (WGS) entry which is preliminary data.</text>
</comment>
<evidence type="ECO:0000256" key="3">
    <source>
        <dbReference type="ARBA" id="ARBA00023136"/>
    </source>
</evidence>
<keyword evidence="3 5" id="KW-0472">Membrane</keyword>
<evidence type="ECO:0000313" key="7">
    <source>
        <dbReference type="Proteomes" id="UP001557470"/>
    </source>
</evidence>
<accession>A0ABD0X539</accession>
<keyword evidence="5" id="KW-1133">Transmembrane helix</keyword>
<gene>
    <name evidence="6" type="ORF">UPYG_G00237230</name>
</gene>
<keyword evidence="4" id="KW-0325">Glycoprotein</keyword>
<keyword evidence="5" id="KW-0812">Transmembrane</keyword>
<dbReference type="PANTHER" id="PTHR12080:SF48">
    <property type="entry name" value="IMMUNOGLOBULIN SUBTYPE DOMAIN-CONTAINING PROTEIN"/>
    <property type="match status" value="1"/>
</dbReference>
<keyword evidence="2" id="KW-0732">Signal</keyword>
<feature type="transmembrane region" description="Helical" evidence="5">
    <location>
        <begin position="143"/>
        <end position="167"/>
    </location>
</feature>
<keyword evidence="7" id="KW-1185">Reference proteome</keyword>
<sequence>MNTKNYSLTIRDLTLTDSGDFKVTGKWEKGQIPSKTITLNVQETVSKVVIQKKVQLSANQSCSVQLMCNASGYSDLTYTWTMENNTYRDNQLLRFFLSPAEGPISVTCNASNIFSFNFTSIKVECTNDSTGVIFDHLPGMQWYIFYIVIPVVITAVVVMLIVTVVLCKSKGHNKATDDQMDHTIYTDVGEPSRVKDTRSNSQINPMSIYETVDECTFSKPNPPQTLYDKITFGRTETQTTYQEVL</sequence>
<dbReference type="PANTHER" id="PTHR12080">
    <property type="entry name" value="SIGNALING LYMPHOCYTIC ACTIVATION MOLECULE"/>
    <property type="match status" value="1"/>
</dbReference>
<evidence type="ECO:0000256" key="1">
    <source>
        <dbReference type="ARBA" id="ARBA00004370"/>
    </source>
</evidence>
<evidence type="ECO:0000256" key="2">
    <source>
        <dbReference type="ARBA" id="ARBA00022729"/>
    </source>
</evidence>
<name>A0ABD0X539_UMBPY</name>
<dbReference type="SUPFAM" id="SSF48726">
    <property type="entry name" value="Immunoglobulin"/>
    <property type="match status" value="1"/>
</dbReference>
<reference evidence="6 7" key="1">
    <citation type="submission" date="2024-06" db="EMBL/GenBank/DDBJ databases">
        <authorList>
            <person name="Pan Q."/>
            <person name="Wen M."/>
            <person name="Jouanno E."/>
            <person name="Zahm M."/>
            <person name="Klopp C."/>
            <person name="Cabau C."/>
            <person name="Louis A."/>
            <person name="Berthelot C."/>
            <person name="Parey E."/>
            <person name="Roest Crollius H."/>
            <person name="Montfort J."/>
            <person name="Robinson-Rechavi M."/>
            <person name="Bouchez O."/>
            <person name="Lampietro C."/>
            <person name="Lopez Roques C."/>
            <person name="Donnadieu C."/>
            <person name="Postlethwait J."/>
            <person name="Bobe J."/>
            <person name="Verreycken H."/>
            <person name="Guiguen Y."/>
        </authorList>
    </citation>
    <scope>NUCLEOTIDE SEQUENCE [LARGE SCALE GENOMIC DNA]</scope>
    <source>
        <strain evidence="6">Up_M1</strain>
        <tissue evidence="6">Testis</tissue>
    </source>
</reference>
<evidence type="ECO:0000313" key="6">
    <source>
        <dbReference type="EMBL" id="KAL0970108.1"/>
    </source>
</evidence>
<dbReference type="AlphaFoldDB" id="A0ABD0X539"/>
<dbReference type="Proteomes" id="UP001557470">
    <property type="component" value="Unassembled WGS sequence"/>
</dbReference>
<dbReference type="EMBL" id="JAGEUA010000007">
    <property type="protein sequence ID" value="KAL0970108.1"/>
    <property type="molecule type" value="Genomic_DNA"/>
</dbReference>
<dbReference type="InterPro" id="IPR036179">
    <property type="entry name" value="Ig-like_dom_sf"/>
</dbReference>
<evidence type="ECO:0000256" key="5">
    <source>
        <dbReference type="SAM" id="Phobius"/>
    </source>
</evidence>
<comment type="subcellular location">
    <subcellularLocation>
        <location evidence="1">Membrane</location>
    </subcellularLocation>
</comment>
<protein>
    <recommendedName>
        <fullName evidence="8">Ig-like domain-containing protein</fullName>
    </recommendedName>
</protein>
<dbReference type="InterPro" id="IPR013783">
    <property type="entry name" value="Ig-like_fold"/>
</dbReference>